<sequence length="127" mass="14996">MTLFKKKPTSLVPNALQHLGISFHSFELNRCDKKTFYITVELYFNGQKVLCDLIYIVDQPEMCGAISINTHYHPVQRFIKQHFNHHLMYSDEMKLAKNFSQTSFFKQSMKQFAEKYPEFAKNSLTYA</sequence>
<dbReference type="Proteomes" id="UP000050668">
    <property type="component" value="Unassembled WGS sequence"/>
</dbReference>
<reference evidence="2" key="1">
    <citation type="submission" date="2015-07" db="EMBL/GenBank/DDBJ databases">
        <title>Fjat-14205 dsm 2895.</title>
        <authorList>
            <person name="Liu B."/>
            <person name="Wang J."/>
            <person name="Zhu Y."/>
            <person name="Liu G."/>
            <person name="Chen Q."/>
            <person name="Chen Z."/>
            <person name="Lan J."/>
            <person name="Che J."/>
            <person name="Ge C."/>
            <person name="Shi H."/>
            <person name="Pan Z."/>
            <person name="Liu X."/>
        </authorList>
    </citation>
    <scope>NUCLEOTIDE SEQUENCE [LARGE SCALE GENOMIC DNA]</scope>
    <source>
        <strain evidence="2">DSM 25560</strain>
    </source>
</reference>
<accession>A0ABR5K358</accession>
<proteinExistence type="predicted"/>
<gene>
    <name evidence="1" type="ORF">AEA09_12665</name>
</gene>
<evidence type="ECO:0000313" key="1">
    <source>
        <dbReference type="EMBL" id="KOS69328.1"/>
    </source>
</evidence>
<evidence type="ECO:0000313" key="2">
    <source>
        <dbReference type="Proteomes" id="UP000050668"/>
    </source>
</evidence>
<organism evidence="1 2">
    <name type="scientific">Lysinibacillus contaminans</name>
    <dbReference type="NCBI Taxonomy" id="1293441"/>
    <lineage>
        <taxon>Bacteria</taxon>
        <taxon>Bacillati</taxon>
        <taxon>Bacillota</taxon>
        <taxon>Bacilli</taxon>
        <taxon>Bacillales</taxon>
        <taxon>Bacillaceae</taxon>
        <taxon>Lysinibacillus</taxon>
    </lineage>
</organism>
<keyword evidence="2" id="KW-1185">Reference proteome</keyword>
<protein>
    <submittedName>
        <fullName evidence="1">Uncharacterized protein</fullName>
    </submittedName>
</protein>
<comment type="caution">
    <text evidence="1">The sequence shown here is derived from an EMBL/GenBank/DDBJ whole genome shotgun (WGS) entry which is preliminary data.</text>
</comment>
<name>A0ABR5K358_9BACI</name>
<dbReference type="RefSeq" id="WP_053584191.1">
    <property type="nucleotide sequence ID" value="NZ_LGRV01000003.1"/>
</dbReference>
<dbReference type="EMBL" id="LGRV01000003">
    <property type="protein sequence ID" value="KOS69328.1"/>
    <property type="molecule type" value="Genomic_DNA"/>
</dbReference>